<dbReference type="EMBL" id="JBELQD010000012">
    <property type="protein sequence ID" value="MER2289152.1"/>
    <property type="molecule type" value="Genomic_DNA"/>
</dbReference>
<gene>
    <name evidence="1" type="ORF">ABS770_12860</name>
</gene>
<name>A0ABV1R333_9HYPH</name>
<reference evidence="1" key="1">
    <citation type="submission" date="2024-06" db="EMBL/GenBank/DDBJ databases">
        <authorList>
            <person name="Campbell A.G."/>
        </authorList>
    </citation>
    <scope>NUCLEOTIDE SEQUENCE</scope>
    <source>
        <strain evidence="1">EM17</strain>
    </source>
</reference>
<proteinExistence type="predicted"/>
<keyword evidence="2" id="KW-1185">Reference proteome</keyword>
<protein>
    <submittedName>
        <fullName evidence="1">Uncharacterized protein</fullName>
    </submittedName>
</protein>
<comment type="caution">
    <text evidence="1">The sequence shown here is derived from an EMBL/GenBank/DDBJ whole genome shotgun (WGS) entry which is preliminary data.</text>
</comment>
<accession>A0ABV1R333</accession>
<organism evidence="1 2">
    <name type="scientific">Methylobacterium brachiatum</name>
    <dbReference type="NCBI Taxonomy" id="269660"/>
    <lineage>
        <taxon>Bacteria</taxon>
        <taxon>Pseudomonadati</taxon>
        <taxon>Pseudomonadota</taxon>
        <taxon>Alphaproteobacteria</taxon>
        <taxon>Hyphomicrobiales</taxon>
        <taxon>Methylobacteriaceae</taxon>
        <taxon>Methylobacterium</taxon>
    </lineage>
</organism>
<evidence type="ECO:0000313" key="2">
    <source>
        <dbReference type="Proteomes" id="UP001432995"/>
    </source>
</evidence>
<sequence length="83" mass="9458">MAEPQDMILPLLREMRTELQTGFSDVCRQFVAVDARFDRLERQCDDLRKAMTGESMLGRCAAAGVGKRLDAIERRLVILEKTD</sequence>
<dbReference type="Proteomes" id="UP001432995">
    <property type="component" value="Unassembled WGS sequence"/>
</dbReference>
<dbReference type="RefSeq" id="WP_340555784.1">
    <property type="nucleotide sequence ID" value="NZ_JBELQD010000012.1"/>
</dbReference>
<evidence type="ECO:0000313" key="1">
    <source>
        <dbReference type="EMBL" id="MER2289152.1"/>
    </source>
</evidence>